<dbReference type="Gene3D" id="2.20.25.400">
    <property type="match status" value="1"/>
</dbReference>
<dbReference type="GO" id="GO:0005198">
    <property type="term" value="F:structural molecule activity"/>
    <property type="evidence" value="ECO:0007669"/>
    <property type="project" value="TreeGrafter"/>
</dbReference>
<feature type="compositionally biased region" description="Low complexity" evidence="16">
    <location>
        <begin position="955"/>
        <end position="968"/>
    </location>
</feature>
<comment type="similarity">
    <text evidence="3">Belongs to the WD repeat SEC31 family.</text>
</comment>
<evidence type="ECO:0000256" key="3">
    <source>
        <dbReference type="ARBA" id="ARBA00009358"/>
    </source>
</evidence>
<dbReference type="InterPro" id="IPR036322">
    <property type="entry name" value="WD40_repeat_dom_sf"/>
</dbReference>
<dbReference type="InterPro" id="IPR001680">
    <property type="entry name" value="WD40_rpt"/>
</dbReference>
<dbReference type="Gene3D" id="1.20.940.10">
    <property type="entry name" value="Functional domain of the splicing factor Prp18"/>
    <property type="match status" value="1"/>
</dbReference>
<evidence type="ECO:0000256" key="1">
    <source>
        <dbReference type="ARBA" id="ARBA00004299"/>
    </source>
</evidence>
<dbReference type="GO" id="GO:0070971">
    <property type="term" value="C:endoplasmic reticulum exit site"/>
    <property type="evidence" value="ECO:0007669"/>
    <property type="project" value="TreeGrafter"/>
</dbReference>
<evidence type="ECO:0000256" key="4">
    <source>
        <dbReference type="ARBA" id="ARBA00013507"/>
    </source>
</evidence>
<dbReference type="GO" id="GO:0015031">
    <property type="term" value="P:protein transport"/>
    <property type="evidence" value="ECO:0007669"/>
    <property type="project" value="UniProtKB-KW"/>
</dbReference>
<keyword evidence="12" id="KW-0472">Membrane</keyword>
<sequence length="1239" mass="134226">MVKLAEYPRTATFAWSHEKVPLLATGTAAGTIDADFSSDSKLELWSLLSPNPTEPLGTITADAKFNDLDWSYDNNILAGALDNGAVEFFSPKDYNSVAKITKHTMPVNTLRFNAKQANVLCSGGSNGELYIWDTNKITTPGYVPFVPGTAMTPIDDIYSLAWNQNQSHVFASAGASGFASIWDLKAKKEVIHLSYTSPVTGLKNQLSVVEWHPNNSTKIATGSGFDNDPVILIWDLRNANAPQQVLSNGHTKGILSLDWCRQDEKLMLSSGRDNTCMLWNPEQGQNLIQFPTRGNWCFKTKFAPEAPDLFASASFDNKIEIQTLQNLTTNLDLEEDVHKQRESETEFWTHVSEKDSNEKPIVNKLQAPSWYGNKSPAAQWAFGGKLVSITGGGKDVTISKPSIPGIEKNFMLDDALKSKDFKPIINKRLAQSIDDVNEDDWNLLEKLSMDGKQAFLEEAFALDDEETEKKNDDDGDDFFSSLNEKCVPEGPFRLETDEKSVAMMKSLFERDFKSSVTSCLEQDLLLESLVIALDSDDDTLKQKVKNAYFSKYVKGSSLARVLYSFSERNVEDLVKNLEVDQWKFTAKAIFTYTSDLSKRNELLVELGDKVLASDNRQDALVLYLAAHSLDKVASIWLKDFMSLESKLKSKKETVYEAHLECLTEFVEKFTVFSSYANDGGDYSLTNEELISKFLEFVNLTSASGDFDLALEFLDTLPSGNEDVATEKQRVLIASNKLPSSTSKSKNARYATATANLSTPGATSVPTMPPTGILPPQGPAVSTYSPASPFSQPAALNSRNASFAATTSSSIKQNPYAPPASQISSIPSKYAPAANLSQAPAPSFAPPANNMPANPYAPASTRASAAPVNSSYVAPPPQTFGASPIPVASVIPATAAHLNDPDAFLPPISPSTSGQTPHLNRKANDGWNDLPLDVKEKPTRAKAVSVAPVSVNVSPNLASTANLPPNSTSLPPPPLSRVTSGANIATPLPRKVSAKSFTPPASITSPPQLNPYAPPTNSAAAPAPMPTNPYAPPTQNPYAASQPVSVPPPVTTPYGIASPANGTGYIAPPKPVVGPPPKTMNRKSHASHEVNSANTLLESVQHISEAPTPQPVPAASTSNLTSSSSVPPAAVGIPESQQPIVDFLSSELARVAPLIPQEYTKQLKDCKKRLNILFTHLETQDLLTQPTVDKLHEIVSLMKEHRYEEAMKVHVDIATNHAQEAGNWLTGVKRLIGIAEVTSN</sequence>
<feature type="compositionally biased region" description="Low complexity" evidence="16">
    <location>
        <begin position="1115"/>
        <end position="1124"/>
    </location>
</feature>
<dbReference type="SUPFAM" id="SSF47938">
    <property type="entry name" value="Functional domain of the splicing factor Prp18"/>
    <property type="match status" value="1"/>
</dbReference>
<dbReference type="PANTHER" id="PTHR13923:SF11">
    <property type="entry name" value="SECRETORY 31, ISOFORM D"/>
    <property type="match status" value="1"/>
</dbReference>
<evidence type="ECO:0000256" key="9">
    <source>
        <dbReference type="ARBA" id="ARBA00022824"/>
    </source>
</evidence>
<keyword evidence="19" id="KW-1185">Reference proteome</keyword>
<proteinExistence type="inferred from homology"/>
<gene>
    <name evidence="18" type="ORF">LAFE_0B03422G</name>
</gene>
<feature type="repeat" description="WD" evidence="15">
    <location>
        <begin position="247"/>
        <end position="289"/>
    </location>
</feature>
<dbReference type="InterPro" id="IPR015943">
    <property type="entry name" value="WD40/YVTN_repeat-like_dom_sf"/>
</dbReference>
<dbReference type="Gene3D" id="6.10.140.1600">
    <property type="match status" value="1"/>
</dbReference>
<dbReference type="EMBL" id="LT598489">
    <property type="protein sequence ID" value="SCV99829.1"/>
    <property type="molecule type" value="Genomic_DNA"/>
</dbReference>
<evidence type="ECO:0000256" key="15">
    <source>
        <dbReference type="PROSITE-ProRule" id="PRU00221"/>
    </source>
</evidence>
<dbReference type="Pfam" id="PF00400">
    <property type="entry name" value="WD40"/>
    <property type="match status" value="2"/>
</dbReference>
<dbReference type="GO" id="GO:0005789">
    <property type="term" value="C:endoplasmic reticulum membrane"/>
    <property type="evidence" value="ECO:0007669"/>
    <property type="project" value="UniProtKB-SubCell"/>
</dbReference>
<dbReference type="AlphaFoldDB" id="A0A1G4M7V9"/>
<dbReference type="SMART" id="SM00320">
    <property type="entry name" value="WD40"/>
    <property type="match status" value="6"/>
</dbReference>
<dbReference type="Gene3D" id="1.25.40.980">
    <property type="match status" value="1"/>
</dbReference>
<accession>A0A1G4M7V9</accession>
<dbReference type="PROSITE" id="PS50082">
    <property type="entry name" value="WD_REPEATS_2"/>
    <property type="match status" value="2"/>
</dbReference>
<dbReference type="Pfam" id="PF11549">
    <property type="entry name" value="Sec31"/>
    <property type="match status" value="1"/>
</dbReference>
<evidence type="ECO:0000256" key="10">
    <source>
        <dbReference type="ARBA" id="ARBA00022892"/>
    </source>
</evidence>
<dbReference type="InterPro" id="IPR009917">
    <property type="entry name" value="SRA1/Sec31"/>
</dbReference>
<dbReference type="STRING" id="4955.A0A1G4M7V9"/>
<evidence type="ECO:0000256" key="5">
    <source>
        <dbReference type="ARBA" id="ARBA00021236"/>
    </source>
</evidence>
<evidence type="ECO:0000256" key="6">
    <source>
        <dbReference type="ARBA" id="ARBA00022448"/>
    </source>
</evidence>
<feature type="repeat" description="WD" evidence="15">
    <location>
        <begin position="100"/>
        <end position="133"/>
    </location>
</feature>
<evidence type="ECO:0000256" key="16">
    <source>
        <dbReference type="SAM" id="MobiDB-lite"/>
    </source>
</evidence>
<evidence type="ECO:0000256" key="11">
    <source>
        <dbReference type="ARBA" id="ARBA00022927"/>
    </source>
</evidence>
<keyword evidence="6" id="KW-0813">Transport</keyword>
<evidence type="ECO:0000259" key="17">
    <source>
        <dbReference type="Pfam" id="PF07304"/>
    </source>
</evidence>
<protein>
    <recommendedName>
        <fullName evidence="5">Protein transport protein SEC31</fullName>
    </recommendedName>
    <alternativeName>
        <fullName evidence="4">Protein transport protein sec31</fullName>
    </alternativeName>
</protein>
<evidence type="ECO:0000313" key="18">
    <source>
        <dbReference type="EMBL" id="SCV99829.1"/>
    </source>
</evidence>
<dbReference type="OrthoDB" id="542917at2759"/>
<keyword evidence="13" id="KW-0968">Cytoplasmic vesicle</keyword>
<dbReference type="OMA" id="AQWAFGG"/>
<feature type="compositionally biased region" description="Polar residues" evidence="16">
    <location>
        <begin position="994"/>
        <end position="1006"/>
    </location>
</feature>
<dbReference type="PANTHER" id="PTHR13923">
    <property type="entry name" value="SEC31-RELATED PROTEIN"/>
    <property type="match status" value="1"/>
</dbReference>
<evidence type="ECO:0000256" key="7">
    <source>
        <dbReference type="ARBA" id="ARBA00022574"/>
    </source>
</evidence>
<evidence type="ECO:0000256" key="8">
    <source>
        <dbReference type="ARBA" id="ARBA00022737"/>
    </source>
</evidence>
<feature type="region of interest" description="Disordered" evidence="16">
    <location>
        <begin position="1105"/>
        <end position="1130"/>
    </location>
</feature>
<name>A0A1G4M7V9_LACFM</name>
<keyword evidence="8" id="KW-0677">Repeat</keyword>
<evidence type="ECO:0000256" key="13">
    <source>
        <dbReference type="ARBA" id="ARBA00023329"/>
    </source>
</evidence>
<dbReference type="Proteomes" id="UP000190831">
    <property type="component" value="Chromosome B"/>
</dbReference>
<dbReference type="Gene3D" id="2.130.10.10">
    <property type="entry name" value="YVTN repeat-like/Quinoprotein amine dehydrogenase"/>
    <property type="match status" value="1"/>
</dbReference>
<feature type="compositionally biased region" description="Pro residues" evidence="16">
    <location>
        <begin position="766"/>
        <end position="777"/>
    </location>
</feature>
<evidence type="ECO:0000313" key="19">
    <source>
        <dbReference type="Proteomes" id="UP000190831"/>
    </source>
</evidence>
<feature type="domain" description="SRA1/Sec31" evidence="17">
    <location>
        <begin position="1105"/>
        <end position="1232"/>
    </location>
</feature>
<reference evidence="19" key="1">
    <citation type="submission" date="2016-03" db="EMBL/GenBank/DDBJ databases">
        <authorList>
            <person name="Devillers H."/>
        </authorList>
    </citation>
    <scope>NUCLEOTIDE SEQUENCE [LARGE SCALE GENOMIC DNA]</scope>
</reference>
<dbReference type="InterPro" id="IPR021614">
    <property type="entry name" value="Sec31"/>
</dbReference>
<evidence type="ECO:0000256" key="14">
    <source>
        <dbReference type="ARBA" id="ARBA00025471"/>
    </source>
</evidence>
<feature type="region of interest" description="Disordered" evidence="16">
    <location>
        <begin position="901"/>
        <end position="928"/>
    </location>
</feature>
<keyword evidence="10" id="KW-0931">ER-Golgi transport</keyword>
<feature type="compositionally biased region" description="Polar residues" evidence="16">
    <location>
        <begin position="754"/>
        <end position="765"/>
    </location>
</feature>
<comment type="subcellular location">
    <subcellularLocation>
        <location evidence="1">Cytoplasmic vesicle</location>
        <location evidence="1">COPII-coated vesicle membrane</location>
        <topology evidence="1">Peripheral membrane protein</topology>
        <orientation evidence="1">Cytoplasmic side</orientation>
    </subcellularLocation>
    <subcellularLocation>
        <location evidence="2">Endoplasmic reticulum membrane</location>
        <topology evidence="2">Peripheral membrane protein</topology>
        <orientation evidence="2">Cytoplasmic side</orientation>
    </subcellularLocation>
</comment>
<dbReference type="GO" id="GO:0090110">
    <property type="term" value="P:COPII-coated vesicle cargo loading"/>
    <property type="evidence" value="ECO:0007669"/>
    <property type="project" value="TreeGrafter"/>
</dbReference>
<evidence type="ECO:0000256" key="2">
    <source>
        <dbReference type="ARBA" id="ARBA00004397"/>
    </source>
</evidence>
<feature type="compositionally biased region" description="Polar residues" evidence="16">
    <location>
        <begin position="779"/>
        <end position="791"/>
    </location>
</feature>
<dbReference type="PROSITE" id="PS50294">
    <property type="entry name" value="WD_REPEATS_REGION"/>
    <property type="match status" value="1"/>
</dbReference>
<evidence type="ECO:0000256" key="12">
    <source>
        <dbReference type="ARBA" id="ARBA00023136"/>
    </source>
</evidence>
<dbReference type="GO" id="GO:0030127">
    <property type="term" value="C:COPII vesicle coat"/>
    <property type="evidence" value="ECO:0007669"/>
    <property type="project" value="TreeGrafter"/>
</dbReference>
<feature type="region of interest" description="Disordered" evidence="16">
    <location>
        <begin position="955"/>
        <end position="1043"/>
    </location>
</feature>
<keyword evidence="7 15" id="KW-0853">WD repeat</keyword>
<dbReference type="SUPFAM" id="SSF50978">
    <property type="entry name" value="WD40 repeat-like"/>
    <property type="match status" value="1"/>
</dbReference>
<dbReference type="InterPro" id="IPR040251">
    <property type="entry name" value="SEC31-like"/>
</dbReference>
<organism evidence="18 19">
    <name type="scientific">Lachancea fermentati</name>
    <name type="common">Zygosaccharomyces fermentati</name>
    <dbReference type="NCBI Taxonomy" id="4955"/>
    <lineage>
        <taxon>Eukaryota</taxon>
        <taxon>Fungi</taxon>
        <taxon>Dikarya</taxon>
        <taxon>Ascomycota</taxon>
        <taxon>Saccharomycotina</taxon>
        <taxon>Saccharomycetes</taxon>
        <taxon>Saccharomycetales</taxon>
        <taxon>Saccharomycetaceae</taxon>
        <taxon>Lachancea</taxon>
    </lineage>
</organism>
<dbReference type="GO" id="GO:0007029">
    <property type="term" value="P:endoplasmic reticulum organization"/>
    <property type="evidence" value="ECO:0007669"/>
    <property type="project" value="TreeGrafter"/>
</dbReference>
<feature type="region of interest" description="Disordered" evidence="16">
    <location>
        <begin position="754"/>
        <end position="791"/>
    </location>
</feature>
<comment type="function">
    <text evidence="14">Component of the coat protein complex II (COPII) which promotes the formation of transport vesicles from the endoplasmic reticulum (ER). The coat has two main functions, the physical deformation of the endoplasmic reticulum membrane into vesicles and the selection of cargo molecules.</text>
</comment>
<keyword evidence="9" id="KW-0256">Endoplasmic reticulum</keyword>
<keyword evidence="11" id="KW-0653">Protein transport</keyword>
<feature type="compositionally biased region" description="Pro residues" evidence="16">
    <location>
        <begin position="1022"/>
        <end position="1034"/>
    </location>
</feature>
<dbReference type="Pfam" id="PF07304">
    <property type="entry name" value="SRA1"/>
    <property type="match status" value="1"/>
</dbReference>